<dbReference type="PANTHER" id="PTHR46148:SF57">
    <property type="entry name" value="OS12G0499874 PROTEIN"/>
    <property type="match status" value="1"/>
</dbReference>
<evidence type="ECO:0000313" key="3">
    <source>
        <dbReference type="EMBL" id="KAA0060222.1"/>
    </source>
</evidence>
<dbReference type="EMBL" id="SSTD01005565">
    <property type="protein sequence ID" value="TYK21530.1"/>
    <property type="molecule type" value="Genomic_DNA"/>
</dbReference>
<feature type="transmembrane region" description="Helical" evidence="2">
    <location>
        <begin position="173"/>
        <end position="194"/>
    </location>
</feature>
<keyword evidence="2" id="KW-1133">Transmembrane helix</keyword>
<comment type="caution">
    <text evidence="4">The sequence shown here is derived from an EMBL/GenBank/DDBJ whole genome shotgun (WGS) entry which is preliminary data.</text>
</comment>
<dbReference type="EMBL" id="SSTE01005687">
    <property type="protein sequence ID" value="KAA0060222.1"/>
    <property type="molecule type" value="Genomic_DNA"/>
</dbReference>
<dbReference type="Proteomes" id="UP000321947">
    <property type="component" value="Unassembled WGS sequence"/>
</dbReference>
<sequence>MVEKGGTFSAVHDVFLVSMLRKYVADPTHVVNFESFQINENLSYEEQPVGILAREVKMLRNRGIALPTTEPFLYLFVAVEFVSSLPLAAASFSSAIASFRCLLQQPTHVKFGSRAHACAKPPSYSCELSQRSSRVQPQSSQRPSRAQPQLSRPCACEPPIESIFSALAELIPIFQAVFKPLSLLFGFFTYFDFIRKLEPWVFPKPRINLGSSSTLVVLLALAIRVVSTWVSFGITTFYDCVIRWDHQSSMT</sequence>
<reference evidence="5 6" key="1">
    <citation type="submission" date="2019-08" db="EMBL/GenBank/DDBJ databases">
        <title>Draft genome sequences of two oriental melons (Cucumis melo L. var makuwa).</title>
        <authorList>
            <person name="Kwon S.-Y."/>
        </authorList>
    </citation>
    <scope>NUCLEOTIDE SEQUENCE [LARGE SCALE GENOMIC DNA]</scope>
    <source>
        <strain evidence="6">cv. Chang Bougi</strain>
        <strain evidence="5">cv. SW 3</strain>
        <tissue evidence="4">Leaf</tissue>
    </source>
</reference>
<keyword evidence="2" id="KW-0812">Transmembrane</keyword>
<keyword evidence="2" id="KW-0472">Membrane</keyword>
<dbReference type="AlphaFoldDB" id="A0A5D3DDK4"/>
<gene>
    <name evidence="4" type="ORF">E5676_scaffold275G00120</name>
    <name evidence="3" type="ORF">E6C27_scaffold386G00500</name>
</gene>
<evidence type="ECO:0000313" key="6">
    <source>
        <dbReference type="Proteomes" id="UP000321947"/>
    </source>
</evidence>
<protein>
    <submittedName>
        <fullName evidence="4">ABC transporter B family member 19-like</fullName>
    </submittedName>
</protein>
<evidence type="ECO:0000256" key="2">
    <source>
        <dbReference type="SAM" id="Phobius"/>
    </source>
</evidence>
<organism evidence="4 6">
    <name type="scientific">Cucumis melo var. makuwa</name>
    <name type="common">Oriental melon</name>
    <dbReference type="NCBI Taxonomy" id="1194695"/>
    <lineage>
        <taxon>Eukaryota</taxon>
        <taxon>Viridiplantae</taxon>
        <taxon>Streptophyta</taxon>
        <taxon>Embryophyta</taxon>
        <taxon>Tracheophyta</taxon>
        <taxon>Spermatophyta</taxon>
        <taxon>Magnoliopsida</taxon>
        <taxon>eudicotyledons</taxon>
        <taxon>Gunneridae</taxon>
        <taxon>Pentapetalae</taxon>
        <taxon>rosids</taxon>
        <taxon>fabids</taxon>
        <taxon>Cucurbitales</taxon>
        <taxon>Cucurbitaceae</taxon>
        <taxon>Benincaseae</taxon>
        <taxon>Cucumis</taxon>
    </lineage>
</organism>
<evidence type="ECO:0000313" key="4">
    <source>
        <dbReference type="EMBL" id="TYK21530.1"/>
    </source>
</evidence>
<evidence type="ECO:0000256" key="1">
    <source>
        <dbReference type="SAM" id="MobiDB-lite"/>
    </source>
</evidence>
<feature type="transmembrane region" description="Helical" evidence="2">
    <location>
        <begin position="215"/>
        <end position="238"/>
    </location>
</feature>
<evidence type="ECO:0000313" key="5">
    <source>
        <dbReference type="Proteomes" id="UP000321393"/>
    </source>
</evidence>
<accession>A0A5D3DDK4</accession>
<dbReference type="Proteomes" id="UP000321393">
    <property type="component" value="Unassembled WGS sequence"/>
</dbReference>
<dbReference type="PANTHER" id="PTHR46148">
    <property type="entry name" value="CHROMO DOMAIN-CONTAINING PROTEIN"/>
    <property type="match status" value="1"/>
</dbReference>
<feature type="region of interest" description="Disordered" evidence="1">
    <location>
        <begin position="130"/>
        <end position="152"/>
    </location>
</feature>
<proteinExistence type="predicted"/>
<name>A0A5D3DDK4_CUCMM</name>